<comment type="caution">
    <text evidence="2">The sequence shown here is derived from an EMBL/GenBank/DDBJ whole genome shotgun (WGS) entry which is preliminary data.</text>
</comment>
<accession>A0A9W8KXN3</accession>
<dbReference type="AlphaFoldDB" id="A0A9W8KXN3"/>
<proteinExistence type="predicted"/>
<dbReference type="EMBL" id="JANBTW010000047">
    <property type="protein sequence ID" value="KAJ2675535.1"/>
    <property type="molecule type" value="Genomic_DNA"/>
</dbReference>
<protein>
    <submittedName>
        <fullName evidence="2">Uncharacterized protein</fullName>
    </submittedName>
</protein>
<evidence type="ECO:0000313" key="2">
    <source>
        <dbReference type="EMBL" id="KAJ2675535.1"/>
    </source>
</evidence>
<gene>
    <name evidence="2" type="ORF">GGI25_003952</name>
</gene>
<dbReference type="Proteomes" id="UP001151518">
    <property type="component" value="Unassembled WGS sequence"/>
</dbReference>
<evidence type="ECO:0000313" key="3">
    <source>
        <dbReference type="Proteomes" id="UP001151518"/>
    </source>
</evidence>
<organism evidence="2 3">
    <name type="scientific">Coemansia spiralis</name>
    <dbReference type="NCBI Taxonomy" id="417178"/>
    <lineage>
        <taxon>Eukaryota</taxon>
        <taxon>Fungi</taxon>
        <taxon>Fungi incertae sedis</taxon>
        <taxon>Zoopagomycota</taxon>
        <taxon>Kickxellomycotina</taxon>
        <taxon>Kickxellomycetes</taxon>
        <taxon>Kickxellales</taxon>
        <taxon>Kickxellaceae</taxon>
        <taxon>Coemansia</taxon>
    </lineage>
</organism>
<feature type="region of interest" description="Disordered" evidence="1">
    <location>
        <begin position="83"/>
        <end position="111"/>
    </location>
</feature>
<sequence length="524" mass="58277">MKEMLEECWKGGCSGLDFLDIKTLLQKAGCLPGRRLPGQRISAIATLPSTAQYPSILRRTDVDSISTAHPMLQRRVKFNLPPSPHDTSSFAASINSDDTNSDGTCGKNDEGERYAVNETTTYAADLATKQRLRIGMDLKVQQIPGECLKELIELGSLDRILLVYTRELGRMSIDNFRPFRSMYFYSVIIYHLGKHCAMDFDEVVNVCESAVVLNNATAPVKSKSGTLLLTPSLLSFLDLGVELTGNLAMPMADGKALASRSSWKDINLARMKYAMIAGHLIANLEEPAVQHCFSQHVSQRCIIRPIYNYMFQQFIATQKTSLPVVSDGLQFQIYNTVQEVMEKVYGPNPPLSYVMYTVLFAIAETNEMIVQSVLSAGVSVSDIRTTVYSEPVDGDGDDASSLASTVENKRLSEPPLSERELIALIDWDFAAVIGYILAQRYHENDADATAMRAKLGALAFGVDLEKGQPFPPLLPLQDTHFHQYVHQYVSTVYGRWPHGFVYMVIDEAIDAYNAIIQDIRNSQI</sequence>
<name>A0A9W8KXN3_9FUNG</name>
<reference evidence="2" key="1">
    <citation type="submission" date="2022-07" db="EMBL/GenBank/DDBJ databases">
        <title>Phylogenomic reconstructions and comparative analyses of Kickxellomycotina fungi.</title>
        <authorList>
            <person name="Reynolds N.K."/>
            <person name="Stajich J.E."/>
            <person name="Barry K."/>
            <person name="Grigoriev I.V."/>
            <person name="Crous P."/>
            <person name="Smith M.E."/>
        </authorList>
    </citation>
    <scope>NUCLEOTIDE SEQUENCE</scope>
    <source>
        <strain evidence="2">NRRL 3115</strain>
    </source>
</reference>
<evidence type="ECO:0000256" key="1">
    <source>
        <dbReference type="SAM" id="MobiDB-lite"/>
    </source>
</evidence>
<feature type="compositionally biased region" description="Polar residues" evidence="1">
    <location>
        <begin position="85"/>
        <end position="103"/>
    </location>
</feature>
<dbReference type="OrthoDB" id="5538472at2759"/>